<organism evidence="2 3">
    <name type="scientific">Legionella maceachernii</name>
    <dbReference type="NCBI Taxonomy" id="466"/>
    <lineage>
        <taxon>Bacteria</taxon>
        <taxon>Pseudomonadati</taxon>
        <taxon>Pseudomonadota</taxon>
        <taxon>Gammaproteobacteria</taxon>
        <taxon>Legionellales</taxon>
        <taxon>Legionellaceae</taxon>
        <taxon>Legionella</taxon>
    </lineage>
</organism>
<proteinExistence type="predicted"/>
<feature type="coiled-coil region" evidence="1">
    <location>
        <begin position="856"/>
        <end position="895"/>
    </location>
</feature>
<dbReference type="PATRIC" id="fig|466.6.peg.1727"/>
<reference evidence="2 3" key="1">
    <citation type="submission" date="2015-11" db="EMBL/GenBank/DDBJ databases">
        <title>Genomic analysis of 38 Legionella species identifies large and diverse effector repertoires.</title>
        <authorList>
            <person name="Burstein D."/>
            <person name="Amaro F."/>
            <person name="Zusman T."/>
            <person name="Lifshitz Z."/>
            <person name="Cohen O."/>
            <person name="Gilbert J.A."/>
            <person name="Pupko T."/>
            <person name="Shuman H.A."/>
            <person name="Segal G."/>
        </authorList>
    </citation>
    <scope>NUCLEOTIDE SEQUENCE [LARGE SCALE GENOMIC DNA]</scope>
    <source>
        <strain evidence="2 3">PX-1-G2-E2</strain>
    </source>
</reference>
<protein>
    <submittedName>
        <fullName evidence="2">Coiled-coil protein</fullName>
    </submittedName>
</protein>
<dbReference type="EMBL" id="LNYL01000042">
    <property type="protein sequence ID" value="KTD25869.1"/>
    <property type="molecule type" value="Genomic_DNA"/>
</dbReference>
<dbReference type="RefSeq" id="WP_058452406.1">
    <property type="nucleotide sequence ID" value="NZ_CAAAIB010000004.1"/>
</dbReference>
<keyword evidence="3" id="KW-1185">Reference proteome</keyword>
<evidence type="ECO:0000313" key="3">
    <source>
        <dbReference type="Proteomes" id="UP000054908"/>
    </source>
</evidence>
<keyword evidence="1" id="KW-0175">Coiled coil</keyword>
<name>A0A0W0W0V7_9GAMM</name>
<evidence type="ECO:0000313" key="2">
    <source>
        <dbReference type="EMBL" id="KTD25869.1"/>
    </source>
</evidence>
<feature type="coiled-coil region" evidence="1">
    <location>
        <begin position="156"/>
        <end position="183"/>
    </location>
</feature>
<comment type="caution">
    <text evidence="2">The sequence shown here is derived from an EMBL/GenBank/DDBJ whole genome shotgun (WGS) entry which is preliminary data.</text>
</comment>
<accession>A0A0W0W0V7</accession>
<dbReference type="AlphaFoldDB" id="A0A0W0W0V7"/>
<sequence>MDPQVKKRLIAFYLKHKFGEAYKDSWLENTNYALLAEAIERIDDWGPDFLKLTEIEPTKPYFSVFTAILDEALQFSNTIPPACTNYDEQKLDQRMDLEEKMRDELRVLPNTDYTPRVARYLTEEMDEEFDHLKQDAIKKLILIVQQKMPHLKLVTYKDLRIAIENHEQLLRKAKDDLTQQQLTAELNLLHDLNKIARLRIIDIPKQDGTPALFCTLSEQAGGVTEKLSLLSFAEVKQKLKNIQQAGNMDFSEYNANRNDFKLSTQAILKLPKHGKATEVQREAIALNLSRLLGFTTTNSNMVEFEGKAALFVPFDRIQLLSEFARGEEQKVIVPSGLSWGSIKKIGDKYYHYASIIPVGSELNRDQFLEDFGKLEAFSYLCNDPDFIGMLAGQNKGIKEGKSLYVFDQVTMDKDKLAIDTRFSLIPVGISRHSRHNQGRNRMLIDDSSFAAKVDSFVHLFQNQHKINLMLDEIIATHQTKLKKLEKSITDLKQKGGKKSPELEQLEAQFTQLKTLEVDALKIKTAINRRIGDTFKNFPELNGSAMSPELFLTHHNLIKQSFLLEKLVNNPVLFTDDGRPYRNPWTYRNTNNIVALREHAGTVSLTFANFDAEQLVSIFRKNGVNLSTCHQSGNTLHIPMTELAKITELSLFPALRDFNPHEEYVNIEDLRRIAKSYPEGLQEHAIAIIERYQFEIVKIQDPIEKAHAMKYALDAIHHFCHQVSNKGFLKHVELNLQMDIQKQLRELLHLVHGDNGLDAKIAEAFDAAVKLDRINDLNQVLLAFAKNPEANKKTITDYLNQCITHGLKATDYNLGKLESSQMHRESLMLLEIINKKSMESSAKMIDLMGGSTVEADHKEVDLEFDEALDETEQLEIQALQELAQSTSATLEEETDKTVKDKTQEGIIVSTKL</sequence>
<evidence type="ECO:0000256" key="1">
    <source>
        <dbReference type="SAM" id="Coils"/>
    </source>
</evidence>
<dbReference type="Proteomes" id="UP000054908">
    <property type="component" value="Unassembled WGS sequence"/>
</dbReference>
<gene>
    <name evidence="2" type="ORF">Lmac_1640</name>
</gene>
<dbReference type="OrthoDB" id="5648803at2"/>
<dbReference type="STRING" id="466.Lmac_1640"/>